<evidence type="ECO:0000256" key="1">
    <source>
        <dbReference type="ARBA" id="ARBA00009995"/>
    </source>
</evidence>
<dbReference type="Proteomes" id="UP001386955">
    <property type="component" value="Unassembled WGS sequence"/>
</dbReference>
<dbReference type="CDD" id="cd03784">
    <property type="entry name" value="GT1_Gtf-like"/>
    <property type="match status" value="1"/>
</dbReference>
<keyword evidence="3" id="KW-0808">Transferase</keyword>
<proteinExistence type="inferred from homology"/>
<reference evidence="4 5" key="1">
    <citation type="submission" date="2024-01" db="EMBL/GenBank/DDBJ databases">
        <title>The genomes of 5 underutilized Papilionoideae crops provide insights into root nodulation and disease resistanc.</title>
        <authorList>
            <person name="Jiang F."/>
        </authorList>
    </citation>
    <scope>NUCLEOTIDE SEQUENCE [LARGE SCALE GENOMIC DNA]</scope>
    <source>
        <strain evidence="4">DUOXIRENSHENG_FW03</strain>
        <tissue evidence="4">Leaves</tissue>
    </source>
</reference>
<dbReference type="Gene3D" id="3.40.50.2000">
    <property type="entry name" value="Glycogen Phosphorylase B"/>
    <property type="match status" value="2"/>
</dbReference>
<evidence type="ECO:0008006" key="6">
    <source>
        <dbReference type="Google" id="ProtNLM"/>
    </source>
</evidence>
<comment type="caution">
    <text evidence="4">The sequence shown here is derived from an EMBL/GenBank/DDBJ whole genome shotgun (WGS) entry which is preliminary data.</text>
</comment>
<keyword evidence="5" id="KW-1185">Reference proteome</keyword>
<dbReference type="PANTHER" id="PTHR48049:SF57">
    <property type="entry name" value="UDP-GLYCOSYLTRANSFERASE 91C1-LIKE"/>
    <property type="match status" value="1"/>
</dbReference>
<dbReference type="GO" id="GO:0035251">
    <property type="term" value="F:UDP-glucosyltransferase activity"/>
    <property type="evidence" value="ECO:0007669"/>
    <property type="project" value="InterPro"/>
</dbReference>
<organism evidence="4 5">
    <name type="scientific">Psophocarpus tetragonolobus</name>
    <name type="common">Winged bean</name>
    <name type="synonym">Dolichos tetragonolobus</name>
    <dbReference type="NCBI Taxonomy" id="3891"/>
    <lineage>
        <taxon>Eukaryota</taxon>
        <taxon>Viridiplantae</taxon>
        <taxon>Streptophyta</taxon>
        <taxon>Embryophyta</taxon>
        <taxon>Tracheophyta</taxon>
        <taxon>Spermatophyta</taxon>
        <taxon>Magnoliopsida</taxon>
        <taxon>eudicotyledons</taxon>
        <taxon>Gunneridae</taxon>
        <taxon>Pentapetalae</taxon>
        <taxon>rosids</taxon>
        <taxon>fabids</taxon>
        <taxon>Fabales</taxon>
        <taxon>Fabaceae</taxon>
        <taxon>Papilionoideae</taxon>
        <taxon>50 kb inversion clade</taxon>
        <taxon>NPAAA clade</taxon>
        <taxon>indigoferoid/millettioid clade</taxon>
        <taxon>Phaseoleae</taxon>
        <taxon>Psophocarpus</taxon>
    </lineage>
</organism>
<keyword evidence="2" id="KW-0328">Glycosyltransferase</keyword>
<dbReference type="Pfam" id="PF00201">
    <property type="entry name" value="UDPGT"/>
    <property type="match status" value="1"/>
</dbReference>
<dbReference type="FunFam" id="3.40.50.2000:FF:000037">
    <property type="entry name" value="Glycosyltransferase"/>
    <property type="match status" value="1"/>
</dbReference>
<dbReference type="EMBL" id="JAYMYS010000007">
    <property type="protein sequence ID" value="KAK7387078.1"/>
    <property type="molecule type" value="Genomic_DNA"/>
</dbReference>
<gene>
    <name evidence="4" type="ORF">VNO78_27575</name>
</gene>
<dbReference type="PANTHER" id="PTHR48049">
    <property type="entry name" value="GLYCOSYLTRANSFERASE"/>
    <property type="match status" value="1"/>
</dbReference>
<dbReference type="AlphaFoldDB" id="A0AAN9S339"/>
<evidence type="ECO:0000256" key="2">
    <source>
        <dbReference type="ARBA" id="ARBA00022676"/>
    </source>
</evidence>
<evidence type="ECO:0000313" key="5">
    <source>
        <dbReference type="Proteomes" id="UP001386955"/>
    </source>
</evidence>
<accession>A0AAN9S339</accession>
<sequence>MAEKTIHVVMVPWSAFGHLMSFFQLSIALAKAGVHVSFISTPKIIQRLPKIPSTLAHLVDMVQLPLPSLDQELLPKGAEATVDIPFEKIQYLKVAYDKLQDDVKQFVANEVPDWIICDFSPHWIVDIAQEFQVKLIFYNVLSAQAIAFYGPPGTRKSPFSVESLTAPPEWVTFPSLVAYQRHEVIAACDVANPNASEVSDLERVTKVFGASKAMLFRGCYEIGGEYLNVVQKLADIPVIPIGLLPVETEGGVVDGKIFEWLDKQASKSVVFVGFGSECKLSKDQVFEIAYGLEESELPFLWALRKPNWASNDEDSLPNGFIERTTNRGVVCMGWIPQQKILAHPSIGGSLFHSGWGSVIETLQFGHILVVLPFIIDQPLNARFLVEKGLAIEVKRNEDGSFTGNDIATTLKRAMLLEEGKKIRINIEKAASIVGNLKLHQDHYIAVFVQFLKDGIWKHI</sequence>
<dbReference type="SUPFAM" id="SSF53756">
    <property type="entry name" value="UDP-Glycosyltransferase/glycogen phosphorylase"/>
    <property type="match status" value="1"/>
</dbReference>
<protein>
    <recommendedName>
        <fullName evidence="6">UDP-rhamnose:rhamnosyltransferase 1</fullName>
    </recommendedName>
</protein>
<name>A0AAN9S339_PSOTE</name>
<dbReference type="InterPro" id="IPR050481">
    <property type="entry name" value="UDP-glycosyltransf_plant"/>
</dbReference>
<evidence type="ECO:0000256" key="3">
    <source>
        <dbReference type="ARBA" id="ARBA00022679"/>
    </source>
</evidence>
<evidence type="ECO:0000313" key="4">
    <source>
        <dbReference type="EMBL" id="KAK7387078.1"/>
    </source>
</evidence>
<dbReference type="InterPro" id="IPR002213">
    <property type="entry name" value="UDP_glucos_trans"/>
</dbReference>
<comment type="similarity">
    <text evidence="1">Belongs to the UDP-glycosyltransferase family.</text>
</comment>